<dbReference type="Ensembl" id="ENSAPLT00020010918.1">
    <property type="protein sequence ID" value="ENSAPLP00020010141.1"/>
    <property type="gene ID" value="ENSAPLG00020007440.1"/>
</dbReference>
<evidence type="ECO:0000259" key="12">
    <source>
        <dbReference type="PROSITE" id="PS50994"/>
    </source>
</evidence>
<dbReference type="Gene3D" id="3.30.420.10">
    <property type="entry name" value="Ribonuclease H-like superfamily/Ribonuclease H"/>
    <property type="match status" value="2"/>
</dbReference>
<keyword evidence="8" id="KW-0695">RNA-directed DNA polymerase</keyword>
<dbReference type="Pfam" id="PF00665">
    <property type="entry name" value="rve"/>
    <property type="match status" value="1"/>
</dbReference>
<dbReference type="GO" id="GO:0015074">
    <property type="term" value="P:DNA integration"/>
    <property type="evidence" value="ECO:0007669"/>
    <property type="project" value="InterPro"/>
</dbReference>
<proteinExistence type="predicted"/>
<keyword evidence="3" id="KW-0548">Nucleotidyltransferase</keyword>
<evidence type="ECO:0000313" key="14">
    <source>
        <dbReference type="Proteomes" id="UP000694400"/>
    </source>
</evidence>
<dbReference type="Proteomes" id="UP000694400">
    <property type="component" value="Unassembled WGS sequence"/>
</dbReference>
<evidence type="ECO:0000313" key="13">
    <source>
        <dbReference type="Ensembl" id="ENSAPLP00020010141.1"/>
    </source>
</evidence>
<dbReference type="Pfam" id="PF02022">
    <property type="entry name" value="Integrase_Zn"/>
    <property type="match status" value="1"/>
</dbReference>
<feature type="domain" description="RNase H type-1" evidence="11">
    <location>
        <begin position="41"/>
        <end position="172"/>
    </location>
</feature>
<dbReference type="AlphaFoldDB" id="A0A8B9SRI3"/>
<evidence type="ECO:0000256" key="3">
    <source>
        <dbReference type="ARBA" id="ARBA00022695"/>
    </source>
</evidence>
<dbReference type="InterPro" id="IPR001584">
    <property type="entry name" value="Integrase_cat-core"/>
</dbReference>
<evidence type="ECO:0000256" key="6">
    <source>
        <dbReference type="ARBA" id="ARBA00022759"/>
    </source>
</evidence>
<dbReference type="PANTHER" id="PTHR41694">
    <property type="entry name" value="ENDOGENOUS RETROVIRUS GROUP K MEMBER POL PROTEIN"/>
    <property type="match status" value="1"/>
</dbReference>
<dbReference type="PROSITE" id="PS50876">
    <property type="entry name" value="ZF_INTEGRASE"/>
    <property type="match status" value="1"/>
</dbReference>
<evidence type="ECO:0000259" key="10">
    <source>
        <dbReference type="PROSITE" id="PS50876"/>
    </source>
</evidence>
<evidence type="ECO:0000259" key="11">
    <source>
        <dbReference type="PROSITE" id="PS50879"/>
    </source>
</evidence>
<dbReference type="GO" id="GO:0004523">
    <property type="term" value="F:RNA-DNA hybrid ribonuclease activity"/>
    <property type="evidence" value="ECO:0007669"/>
    <property type="project" value="InterPro"/>
</dbReference>
<dbReference type="PANTHER" id="PTHR41694:SF3">
    <property type="entry name" value="RNA-DIRECTED DNA POLYMERASE-RELATED"/>
    <property type="match status" value="1"/>
</dbReference>
<evidence type="ECO:0000256" key="8">
    <source>
        <dbReference type="ARBA" id="ARBA00022918"/>
    </source>
</evidence>
<dbReference type="PROSITE" id="PS50994">
    <property type="entry name" value="INTEGRASE"/>
    <property type="match status" value="1"/>
</dbReference>
<reference evidence="13" key="1">
    <citation type="submission" date="2025-08" db="UniProtKB">
        <authorList>
            <consortium name="Ensembl"/>
        </authorList>
    </citation>
    <scope>IDENTIFICATION</scope>
</reference>
<dbReference type="PROSITE" id="PS50879">
    <property type="entry name" value="RNASE_H_1"/>
    <property type="match status" value="1"/>
</dbReference>
<dbReference type="InterPro" id="IPR012337">
    <property type="entry name" value="RNaseH-like_sf"/>
</dbReference>
<dbReference type="GO" id="GO:0035613">
    <property type="term" value="F:RNA stem-loop binding"/>
    <property type="evidence" value="ECO:0007669"/>
    <property type="project" value="TreeGrafter"/>
</dbReference>
<keyword evidence="5" id="KW-0479">Metal-binding</keyword>
<dbReference type="InterPro" id="IPR002156">
    <property type="entry name" value="RNaseH_domain"/>
</dbReference>
<evidence type="ECO:0000256" key="1">
    <source>
        <dbReference type="ARBA" id="ARBA00012493"/>
    </source>
</evidence>
<dbReference type="GO" id="GO:0008270">
    <property type="term" value="F:zinc ion binding"/>
    <property type="evidence" value="ECO:0007669"/>
    <property type="project" value="UniProtKB-KW"/>
</dbReference>
<dbReference type="Gene3D" id="1.10.10.200">
    <property type="match status" value="1"/>
</dbReference>
<keyword evidence="7" id="KW-0378">Hydrolase</keyword>
<keyword evidence="9" id="KW-0863">Zinc-finger</keyword>
<evidence type="ECO:0000256" key="9">
    <source>
        <dbReference type="PROSITE-ProRule" id="PRU00450"/>
    </source>
</evidence>
<dbReference type="GO" id="GO:0003964">
    <property type="term" value="F:RNA-directed DNA polymerase activity"/>
    <property type="evidence" value="ECO:0007669"/>
    <property type="project" value="UniProtKB-KW"/>
</dbReference>
<feature type="domain" description="Integrase-type" evidence="10">
    <location>
        <begin position="171"/>
        <end position="212"/>
    </location>
</feature>
<evidence type="ECO:0000256" key="7">
    <source>
        <dbReference type="ARBA" id="ARBA00022801"/>
    </source>
</evidence>
<protein>
    <recommendedName>
        <fullName evidence="1">RNA-directed DNA polymerase</fullName>
        <ecNumber evidence="1">2.7.7.49</ecNumber>
    </recommendedName>
</protein>
<dbReference type="InterPro" id="IPR017856">
    <property type="entry name" value="Integrase-like_N"/>
</dbReference>
<accession>A0A8B9SRI3</accession>
<name>A0A8B9SRI3_ANAPL</name>
<keyword evidence="2" id="KW-0808">Transferase</keyword>
<sequence length="336" mass="37095">MSIQAMLAGNPGQLEVMRTSPWSVIVQFVTILPVVPLAQQPLKARTVFTDAAWSTHKFAVVWWDGIMWEKEVRQEPGVSLQQLELGAVLLALTRFPNEPLNIITDSQYCFRAAQLCCSCTTPRTVTATLLYSALSKRPWPVFIQHVNSHTEIPGFIIEGNRVADAACYVLDLREAAAQSHHQFHQSALALHRQFHLPLSEARNIVAACCACNTTAPLPAGVNPRGLHPNELWQMDVKEFAPFGRFKYLHVAVDTCSSLMWATASTGQKAKQCIAALRVAIVVLGAPTTLKTDNGPIMATSMTSAICRYQQCCLMVRTTRRHRIGVQSLGCNISCEL</sequence>
<evidence type="ECO:0000256" key="2">
    <source>
        <dbReference type="ARBA" id="ARBA00022679"/>
    </source>
</evidence>
<keyword evidence="9" id="KW-0862">Zinc</keyword>
<organism evidence="13 14">
    <name type="scientific">Anas platyrhynchos</name>
    <name type="common">Mallard</name>
    <name type="synonym">Anas boschas</name>
    <dbReference type="NCBI Taxonomy" id="8839"/>
    <lineage>
        <taxon>Eukaryota</taxon>
        <taxon>Metazoa</taxon>
        <taxon>Chordata</taxon>
        <taxon>Craniata</taxon>
        <taxon>Vertebrata</taxon>
        <taxon>Euteleostomi</taxon>
        <taxon>Archelosauria</taxon>
        <taxon>Archosauria</taxon>
        <taxon>Dinosauria</taxon>
        <taxon>Saurischia</taxon>
        <taxon>Theropoda</taxon>
        <taxon>Coelurosauria</taxon>
        <taxon>Aves</taxon>
        <taxon>Neognathae</taxon>
        <taxon>Galloanserae</taxon>
        <taxon>Anseriformes</taxon>
        <taxon>Anatidae</taxon>
        <taxon>Anatinae</taxon>
        <taxon>Anas</taxon>
    </lineage>
</organism>
<dbReference type="InterPro" id="IPR036397">
    <property type="entry name" value="RNaseH_sf"/>
</dbReference>
<feature type="domain" description="Integrase catalytic" evidence="12">
    <location>
        <begin position="224"/>
        <end position="308"/>
    </location>
</feature>
<evidence type="ECO:0000256" key="5">
    <source>
        <dbReference type="ARBA" id="ARBA00022723"/>
    </source>
</evidence>
<keyword evidence="6" id="KW-0255">Endonuclease</keyword>
<keyword evidence="4" id="KW-0540">Nuclease</keyword>
<dbReference type="EC" id="2.7.7.49" evidence="1"/>
<dbReference type="Pfam" id="PF00075">
    <property type="entry name" value="RNase_H"/>
    <property type="match status" value="1"/>
</dbReference>
<reference evidence="13" key="2">
    <citation type="submission" date="2025-09" db="UniProtKB">
        <authorList>
            <consortium name="Ensembl"/>
        </authorList>
    </citation>
    <scope>IDENTIFICATION</scope>
</reference>
<dbReference type="SUPFAM" id="SSF46919">
    <property type="entry name" value="N-terminal Zn binding domain of HIV integrase"/>
    <property type="match status" value="1"/>
</dbReference>
<dbReference type="SUPFAM" id="SSF53098">
    <property type="entry name" value="Ribonuclease H-like"/>
    <property type="match status" value="2"/>
</dbReference>
<dbReference type="InterPro" id="IPR003308">
    <property type="entry name" value="Integrase_Zn-bd_dom_N"/>
</dbReference>
<evidence type="ECO:0000256" key="4">
    <source>
        <dbReference type="ARBA" id="ARBA00022722"/>
    </source>
</evidence>